<keyword evidence="2" id="KW-1185">Reference proteome</keyword>
<organism evidence="1 2">
    <name type="scientific">Ruegeria halocynthiae</name>
    <dbReference type="NCBI Taxonomy" id="985054"/>
    <lineage>
        <taxon>Bacteria</taxon>
        <taxon>Pseudomonadati</taxon>
        <taxon>Pseudomonadota</taxon>
        <taxon>Alphaproteobacteria</taxon>
        <taxon>Rhodobacterales</taxon>
        <taxon>Roseobacteraceae</taxon>
        <taxon>Ruegeria</taxon>
    </lineage>
</organism>
<dbReference type="RefSeq" id="WP_074737773.1">
    <property type="nucleotide sequence ID" value="NZ_FNNP01000006.1"/>
</dbReference>
<dbReference type="InterPro" id="IPR021466">
    <property type="entry name" value="Put_rhamnosyl_transferase"/>
</dbReference>
<evidence type="ECO:0000313" key="2">
    <source>
        <dbReference type="Proteomes" id="UP000183400"/>
    </source>
</evidence>
<dbReference type="STRING" id="985054.SAMN05444358_106189"/>
<dbReference type="OrthoDB" id="9771846at2"/>
<dbReference type="Proteomes" id="UP000183400">
    <property type="component" value="Unassembled WGS sequence"/>
</dbReference>
<dbReference type="EMBL" id="FNNP01000006">
    <property type="protein sequence ID" value="SDX50340.1"/>
    <property type="molecule type" value="Genomic_DNA"/>
</dbReference>
<dbReference type="Pfam" id="PF11316">
    <property type="entry name" value="Rhamno_transf"/>
    <property type="match status" value="1"/>
</dbReference>
<accession>A0A1H3C8F8</accession>
<proteinExistence type="predicted"/>
<protein>
    <submittedName>
        <fullName evidence="1">Putative rhamnosyl transferase</fullName>
    </submittedName>
</protein>
<dbReference type="GO" id="GO:0016740">
    <property type="term" value="F:transferase activity"/>
    <property type="evidence" value="ECO:0007669"/>
    <property type="project" value="UniProtKB-KW"/>
</dbReference>
<sequence length="271" mass="30778">MQIIGLCRFSFPALGDFQIEHDTIKDRRRHLYNSARLKERLSLFESVTLPSFRAQTDEDFQFLVVVGDCLPKLAFDRLNDLTADIRQVQIIQRPVDQNQKHRQTMKQILQCARLQPDQPCLQFRHDDDDGVSVDFIERLRDGAQDGAGLIKKNQAIGIDFNNGYQASFGPNDIQAAQVYKSLLGVGLGMLIAGNCAHTIISFTHNRIGRFMPVISYPDRPMWIRSLNSSNDSSRAEKQKSQLAPITPDTERAFAERFAIDLDFVRRAHSSA</sequence>
<evidence type="ECO:0000313" key="1">
    <source>
        <dbReference type="EMBL" id="SDX50340.1"/>
    </source>
</evidence>
<keyword evidence="1" id="KW-0808">Transferase</keyword>
<name>A0A1H3C8F8_9RHOB</name>
<gene>
    <name evidence="1" type="ORF">SAMN05444358_106189</name>
</gene>
<dbReference type="AlphaFoldDB" id="A0A1H3C8F8"/>
<reference evidence="2" key="1">
    <citation type="submission" date="2016-10" db="EMBL/GenBank/DDBJ databases">
        <authorList>
            <person name="Varghese N."/>
            <person name="Submissions S."/>
        </authorList>
    </citation>
    <scope>NUCLEOTIDE SEQUENCE [LARGE SCALE GENOMIC DNA]</scope>
    <source>
        <strain evidence="2">DSM 27839</strain>
    </source>
</reference>